<accession>A0A2T0VAE8</accession>
<feature type="domain" description="DUF3048" evidence="2">
    <location>
        <begin position="213"/>
        <end position="320"/>
    </location>
</feature>
<dbReference type="Pfam" id="PF11258">
    <property type="entry name" value="DUF3048"/>
    <property type="match status" value="1"/>
</dbReference>
<organism evidence="3 4">
    <name type="scientific">Glaciihabitans tibetensis</name>
    <dbReference type="NCBI Taxonomy" id="1266600"/>
    <lineage>
        <taxon>Bacteria</taxon>
        <taxon>Bacillati</taxon>
        <taxon>Actinomycetota</taxon>
        <taxon>Actinomycetes</taxon>
        <taxon>Micrococcales</taxon>
        <taxon>Microbacteriaceae</taxon>
        <taxon>Glaciihabitans</taxon>
    </lineage>
</organism>
<feature type="domain" description="DUF3048" evidence="1">
    <location>
        <begin position="45"/>
        <end position="180"/>
    </location>
</feature>
<dbReference type="InterPro" id="IPR023158">
    <property type="entry name" value="YerB-like_sf"/>
</dbReference>
<dbReference type="Gene3D" id="3.50.90.10">
    <property type="entry name" value="YerB-like"/>
    <property type="match status" value="1"/>
</dbReference>
<dbReference type="Pfam" id="PF17479">
    <property type="entry name" value="DUF3048_C"/>
    <property type="match status" value="1"/>
</dbReference>
<evidence type="ECO:0000259" key="1">
    <source>
        <dbReference type="Pfam" id="PF11258"/>
    </source>
</evidence>
<reference evidence="3 4" key="1">
    <citation type="submission" date="2018-03" db="EMBL/GenBank/DDBJ databases">
        <title>Genomic Encyclopedia of Type Strains, Phase III (KMG-III): the genomes of soil and plant-associated and newly described type strains.</title>
        <authorList>
            <person name="Whitman W."/>
        </authorList>
    </citation>
    <scope>NUCLEOTIDE SEQUENCE [LARGE SCALE GENOMIC DNA]</scope>
    <source>
        <strain evidence="3 4">CGMCC 1.12484</strain>
    </source>
</reference>
<evidence type="ECO:0000313" key="3">
    <source>
        <dbReference type="EMBL" id="PRY67175.1"/>
    </source>
</evidence>
<dbReference type="Proteomes" id="UP000237983">
    <property type="component" value="Unassembled WGS sequence"/>
</dbReference>
<dbReference type="AlphaFoldDB" id="A0A2T0VAE8"/>
<protein>
    <recommendedName>
        <fullName evidence="5">DUF3048 family protein</fullName>
    </recommendedName>
</protein>
<name>A0A2T0VAE8_9MICO</name>
<dbReference type="InterPro" id="IPR035328">
    <property type="entry name" value="DUF3048_C"/>
</dbReference>
<dbReference type="InterPro" id="IPR021416">
    <property type="entry name" value="DUF3048_N"/>
</dbReference>
<evidence type="ECO:0000313" key="4">
    <source>
        <dbReference type="Proteomes" id="UP000237983"/>
    </source>
</evidence>
<evidence type="ECO:0008006" key="5">
    <source>
        <dbReference type="Google" id="ProtNLM"/>
    </source>
</evidence>
<gene>
    <name evidence="3" type="ORF">B0I08_10769</name>
</gene>
<sequence>MLATVALTATACAPATTPVASTSATSTPTASAAPAAPDPVFLAPLTGVTIAEGSAANASIAAKIDNHPAARPQVSIETADIVFEELVEGGMTRYLAIWQSTIPAELGPVRSVRPMDPDIVSPFGGIMAYSGGQARFVAMMQASPVYNAIHGQADTENTFFRTPTKSSPHNVLVKAQDVVAEHTDLPAPAQQFGYATETVPASAMSGTATSVINLVFSQMSTRSWTWDAARGAFARSQDGATDLDTAGSPYGATNVLVLRVPVTVEQDIPKSELVGTGEAWVSSGGHTVHATWSKTAAAEKITLVDDAGAQILLAPGNSWIELVPQAGSVELVPPTTP</sequence>
<comment type="caution">
    <text evidence="3">The sequence shown here is derived from an EMBL/GenBank/DDBJ whole genome shotgun (WGS) entry which is preliminary data.</text>
</comment>
<dbReference type="SUPFAM" id="SSF159774">
    <property type="entry name" value="YerB-like"/>
    <property type="match status" value="1"/>
</dbReference>
<dbReference type="EMBL" id="PVTL01000007">
    <property type="protein sequence ID" value="PRY67175.1"/>
    <property type="molecule type" value="Genomic_DNA"/>
</dbReference>
<keyword evidence="4" id="KW-1185">Reference proteome</keyword>
<proteinExistence type="predicted"/>
<evidence type="ECO:0000259" key="2">
    <source>
        <dbReference type="Pfam" id="PF17479"/>
    </source>
</evidence>